<proteinExistence type="predicted"/>
<name>A0A4U5JFC2_9EURY</name>
<dbReference type="InterPro" id="IPR049798">
    <property type="entry name" value="LWR_salt"/>
</dbReference>
<evidence type="ECO:0008006" key="3">
    <source>
        <dbReference type="Google" id="ProtNLM"/>
    </source>
</evidence>
<keyword evidence="2" id="KW-1185">Reference proteome</keyword>
<organism evidence="1 2">
    <name type="scientific">Natronomonas salsuginis</name>
    <dbReference type="NCBI Taxonomy" id="2217661"/>
    <lineage>
        <taxon>Archaea</taxon>
        <taxon>Methanobacteriati</taxon>
        <taxon>Methanobacteriota</taxon>
        <taxon>Stenosarchaea group</taxon>
        <taxon>Halobacteria</taxon>
        <taxon>Halobacteriales</taxon>
        <taxon>Natronomonadaceae</taxon>
        <taxon>Natronomonas</taxon>
    </lineage>
</organism>
<sequence>MDTSDSPTGTARYVFKIRFRVEPLIPEVSVDPAEFQTTLYWAADPPGEAGWLFFRDHLWRGDVGDEPYLREIAEDALGVPVTSISFSELRTDRAYLDAFRDAIGANLDAFRADTVEGAMKKYLGSSIHVV</sequence>
<dbReference type="Pfam" id="PF26423">
    <property type="entry name" value="LWR_salt"/>
    <property type="match status" value="1"/>
</dbReference>
<dbReference type="RefSeq" id="WP_137275184.1">
    <property type="nucleotide sequence ID" value="NZ_QKNX01000001.1"/>
</dbReference>
<gene>
    <name evidence="1" type="ORF">DM868_02000</name>
</gene>
<dbReference type="EMBL" id="QKNX01000001">
    <property type="protein sequence ID" value="TKR27884.1"/>
    <property type="molecule type" value="Genomic_DNA"/>
</dbReference>
<evidence type="ECO:0000313" key="1">
    <source>
        <dbReference type="EMBL" id="TKR27884.1"/>
    </source>
</evidence>
<dbReference type="OrthoDB" id="202660at2157"/>
<dbReference type="AlphaFoldDB" id="A0A4U5JFC2"/>
<reference evidence="1 2" key="1">
    <citation type="submission" date="2019-04" db="EMBL/GenBank/DDBJ databases">
        <title>Natronomonas sp. F20-122 a newhaloarchaeon isolated from a saline saltern of Isla Bacuta, Huelva, Spain.</title>
        <authorList>
            <person name="Duran-Viseras A."/>
            <person name="Sanchez-Porro C."/>
            <person name="Ventosa A."/>
        </authorList>
    </citation>
    <scope>NUCLEOTIDE SEQUENCE [LARGE SCALE GENOMIC DNA]</scope>
    <source>
        <strain evidence="1 2">F20-122</strain>
    </source>
</reference>
<evidence type="ECO:0000313" key="2">
    <source>
        <dbReference type="Proteomes" id="UP000308037"/>
    </source>
</evidence>
<accession>A0A4U5JFC2</accession>
<comment type="caution">
    <text evidence="1">The sequence shown here is derived from an EMBL/GenBank/DDBJ whole genome shotgun (WGS) entry which is preliminary data.</text>
</comment>
<dbReference type="Proteomes" id="UP000308037">
    <property type="component" value="Unassembled WGS sequence"/>
</dbReference>
<dbReference type="NCBIfam" id="NF033910">
    <property type="entry name" value="LWR_salt"/>
    <property type="match status" value="1"/>
</dbReference>
<protein>
    <recommendedName>
        <fullName evidence="3">LWR-salt protein</fullName>
    </recommendedName>
</protein>